<evidence type="ECO:0000256" key="2">
    <source>
        <dbReference type="ARBA" id="ARBA00022840"/>
    </source>
</evidence>
<dbReference type="InterPro" id="IPR011009">
    <property type="entry name" value="Kinase-like_dom_sf"/>
</dbReference>
<organism evidence="4 5">
    <name type="scientific">Panagrolaimus davidi</name>
    <dbReference type="NCBI Taxonomy" id="227884"/>
    <lineage>
        <taxon>Eukaryota</taxon>
        <taxon>Metazoa</taxon>
        <taxon>Ecdysozoa</taxon>
        <taxon>Nematoda</taxon>
        <taxon>Chromadorea</taxon>
        <taxon>Rhabditida</taxon>
        <taxon>Tylenchina</taxon>
        <taxon>Panagrolaimomorpha</taxon>
        <taxon>Panagrolaimoidea</taxon>
        <taxon>Panagrolaimidae</taxon>
        <taxon>Panagrolaimus</taxon>
    </lineage>
</organism>
<protein>
    <submittedName>
        <fullName evidence="5">Protein kinase domain-containing protein</fullName>
    </submittedName>
</protein>
<evidence type="ECO:0000313" key="5">
    <source>
        <dbReference type="WBParaSite" id="PDA_v2.g24746.t1"/>
    </source>
</evidence>
<dbReference type="GO" id="GO:0005524">
    <property type="term" value="F:ATP binding"/>
    <property type="evidence" value="ECO:0007669"/>
    <property type="project" value="UniProtKB-KW"/>
</dbReference>
<keyword evidence="1" id="KW-0547">Nucleotide-binding</keyword>
<evidence type="ECO:0000256" key="1">
    <source>
        <dbReference type="ARBA" id="ARBA00022741"/>
    </source>
</evidence>
<dbReference type="PANTHER" id="PTHR24418">
    <property type="entry name" value="TYROSINE-PROTEIN KINASE"/>
    <property type="match status" value="1"/>
</dbReference>
<dbReference type="SUPFAM" id="SSF56112">
    <property type="entry name" value="Protein kinase-like (PK-like)"/>
    <property type="match status" value="1"/>
</dbReference>
<name>A0A914QC41_9BILA</name>
<dbReference type="Gene3D" id="1.10.510.10">
    <property type="entry name" value="Transferase(Phosphotransferase) domain 1"/>
    <property type="match status" value="1"/>
</dbReference>
<dbReference type="WBParaSite" id="PDA_v2.g24746.t1">
    <property type="protein sequence ID" value="PDA_v2.g24746.t1"/>
    <property type="gene ID" value="PDA_v2.g24746"/>
</dbReference>
<dbReference type="Proteomes" id="UP000887578">
    <property type="component" value="Unplaced"/>
</dbReference>
<dbReference type="InterPro" id="IPR008271">
    <property type="entry name" value="Ser/Thr_kinase_AS"/>
</dbReference>
<evidence type="ECO:0000313" key="4">
    <source>
        <dbReference type="Proteomes" id="UP000887578"/>
    </source>
</evidence>
<evidence type="ECO:0000259" key="3">
    <source>
        <dbReference type="PROSITE" id="PS50011"/>
    </source>
</evidence>
<dbReference type="InterPro" id="IPR050198">
    <property type="entry name" value="Non-receptor_tyrosine_kinases"/>
</dbReference>
<accession>A0A914QC41</accession>
<dbReference type="GO" id="GO:0004672">
    <property type="term" value="F:protein kinase activity"/>
    <property type="evidence" value="ECO:0007669"/>
    <property type="project" value="InterPro"/>
</dbReference>
<dbReference type="AlphaFoldDB" id="A0A914QC41"/>
<keyword evidence="4" id="KW-1185">Reference proteome</keyword>
<dbReference type="InterPro" id="IPR001245">
    <property type="entry name" value="Ser-Thr/Tyr_kinase_cat_dom"/>
</dbReference>
<dbReference type="GO" id="GO:0006950">
    <property type="term" value="P:response to stress"/>
    <property type="evidence" value="ECO:0007669"/>
    <property type="project" value="UniProtKB-ARBA"/>
</dbReference>
<dbReference type="PROSITE" id="PS00108">
    <property type="entry name" value="PROTEIN_KINASE_ST"/>
    <property type="match status" value="1"/>
</dbReference>
<dbReference type="InterPro" id="IPR000719">
    <property type="entry name" value="Prot_kinase_dom"/>
</dbReference>
<dbReference type="PIRSF" id="PIRSF000654">
    <property type="entry name" value="Integrin-linked_kinase"/>
    <property type="match status" value="1"/>
</dbReference>
<keyword evidence="2" id="KW-0067">ATP-binding</keyword>
<dbReference type="SMART" id="SM00220">
    <property type="entry name" value="S_TKc"/>
    <property type="match status" value="1"/>
</dbReference>
<reference evidence="5" key="1">
    <citation type="submission" date="2022-11" db="UniProtKB">
        <authorList>
            <consortium name="WormBaseParasite"/>
        </authorList>
    </citation>
    <scope>IDENTIFICATION</scope>
</reference>
<dbReference type="PROSITE" id="PS50011">
    <property type="entry name" value="PROTEIN_KINASE_DOM"/>
    <property type="match status" value="1"/>
</dbReference>
<dbReference type="Pfam" id="PF07714">
    <property type="entry name" value="PK_Tyr_Ser-Thr"/>
    <property type="match status" value="1"/>
</dbReference>
<feature type="domain" description="Protein kinase" evidence="3">
    <location>
        <begin position="1"/>
        <end position="230"/>
    </location>
</feature>
<proteinExistence type="predicted"/>
<sequence>MALKEGRKSIHKELQIYDKVSHPNILPALGVHLAVENLLFMPLRKFNLTDYFLDYGVTIEGIKLLRYSIQISSAVKYLHEKEILHCDLKVDNILVKDEEGEEIEISDFGCAIDLSHDRDARYCGTITHTAYELLKDYLNPETKPKATKASDIWAFAVTVWQIFSISSRIPIDFISPREIINNYEKGKKLPKPKEMPERLWRYIILRCFDLQPQSRPSMKEIYDQLTTETF</sequence>